<dbReference type="PRINTS" id="PR00982">
    <property type="entry name" value="TRNASYNTHLYS"/>
</dbReference>
<feature type="compositionally biased region" description="Polar residues" evidence="12">
    <location>
        <begin position="1"/>
        <end position="12"/>
    </location>
</feature>
<evidence type="ECO:0000313" key="16">
    <source>
        <dbReference type="Proteomes" id="UP000285832"/>
    </source>
</evidence>
<evidence type="ECO:0000256" key="1">
    <source>
        <dbReference type="ARBA" id="ARBA00022555"/>
    </source>
</evidence>
<feature type="domain" description="Aminoacyl-transfer RNA synthetases class-II family profile" evidence="13">
    <location>
        <begin position="217"/>
        <end position="528"/>
    </location>
</feature>
<keyword evidence="6 10" id="KW-0694">RNA-binding</keyword>
<dbReference type="Gene3D" id="2.40.50.140">
    <property type="entry name" value="Nucleic acid-binding proteins"/>
    <property type="match status" value="2"/>
</dbReference>
<dbReference type="Pfam" id="PF01336">
    <property type="entry name" value="tRNA_anti-codon"/>
    <property type="match status" value="1"/>
</dbReference>
<evidence type="ECO:0000256" key="6">
    <source>
        <dbReference type="ARBA" id="ARBA00022884"/>
    </source>
</evidence>
<evidence type="ECO:0000256" key="10">
    <source>
        <dbReference type="PROSITE-ProRule" id="PRU00209"/>
    </source>
</evidence>
<comment type="catalytic activity">
    <reaction evidence="8 9 11">
        <text>tRNA(Lys) + L-lysine + ATP = L-lysyl-tRNA(Lys) + AMP + diphosphate</text>
        <dbReference type="Rhea" id="RHEA:20792"/>
        <dbReference type="Rhea" id="RHEA-COMP:9696"/>
        <dbReference type="Rhea" id="RHEA-COMP:9697"/>
        <dbReference type="ChEBI" id="CHEBI:30616"/>
        <dbReference type="ChEBI" id="CHEBI:32551"/>
        <dbReference type="ChEBI" id="CHEBI:33019"/>
        <dbReference type="ChEBI" id="CHEBI:78442"/>
        <dbReference type="ChEBI" id="CHEBI:78529"/>
        <dbReference type="ChEBI" id="CHEBI:456215"/>
        <dbReference type="EC" id="6.1.1.6"/>
    </reaction>
</comment>
<sequence length="685" mass="78394">MGQNQKNTQEPDMNQLRKVRRDKLAELQQNGRDPFQITKFDQTHHSLEVKDLYEAHEAELLKDHQEPNVEGMDEEQAKEALKKDYEERRSIMDANPIHVAIAGRMMFKRVMGKASFCNIQDLQGNIQVYVARDAIGTDSYADFKKSDIGDIFGLEGFAFRTRTGEISIHAEKMTLLSKSLQMLPEKFHGLTDTDTRYRQRYVDLIMNSDTKDTFIKRSKILSAIRKYLSGKGFMEVETPMLVANAGGAAARPFETHFNALNEDLKLRISLELYLKRLIVGGLEKVYEIGRVFRNEGLDTRHNPEFTLMELYQAYTDYHGMMDLTENLYRFVAQEVLGTTHIVYKGIEMDLGKPFERITMVDAVKKYAGVDWNEVKDLEQARVIAKEHNIEFEERHKKGDILNLFFEEYVEEHLLQPTFVMDHPIEISPLTKKKPENPEYVERFEFFMNGWEMANAYSELNDPIDQRERFKAQEELLAQGDDEANTTDEDFMNALEIGMPPTGGIGFGIDRMCMLLTGAEAIRDVLLFPTMKSLDGVNKKNDVNNTASEAPEKNVKTESEKIDFSKVKVEPLFEEFVDFDTFSKSDFRAVKVKECVAVPKSKKLLQFTLDDGTGTDRTILSGIHSFYEPEELVGKTLIAITNLPPRAMMGIDSCGMLLSAIHEEEGEEKLHLLMVDDHIPAGAKLY</sequence>
<keyword evidence="2 9" id="KW-0436">Ligase</keyword>
<keyword evidence="1 10" id="KW-0820">tRNA-binding</keyword>
<feature type="domain" description="TRNA-binding" evidence="14">
    <location>
        <begin position="580"/>
        <end position="685"/>
    </location>
</feature>
<evidence type="ECO:0000256" key="11">
    <source>
        <dbReference type="RuleBase" id="RU000336"/>
    </source>
</evidence>
<evidence type="ECO:0000259" key="13">
    <source>
        <dbReference type="PROSITE" id="PS50862"/>
    </source>
</evidence>
<evidence type="ECO:0000256" key="12">
    <source>
        <dbReference type="SAM" id="MobiDB-lite"/>
    </source>
</evidence>
<dbReference type="HAMAP" id="MF_00252">
    <property type="entry name" value="Lys_tRNA_synth_class2"/>
    <property type="match status" value="1"/>
</dbReference>
<feature type="region of interest" description="Disordered" evidence="12">
    <location>
        <begin position="1"/>
        <end position="35"/>
    </location>
</feature>
<evidence type="ECO:0000256" key="7">
    <source>
        <dbReference type="ARBA" id="ARBA00023146"/>
    </source>
</evidence>
<organism evidence="15 16">
    <name type="scientific">[Ruminococcus] lactaris</name>
    <dbReference type="NCBI Taxonomy" id="46228"/>
    <lineage>
        <taxon>Bacteria</taxon>
        <taxon>Bacillati</taxon>
        <taxon>Bacillota</taxon>
        <taxon>Clostridia</taxon>
        <taxon>Lachnospirales</taxon>
        <taxon>Lachnospiraceae</taxon>
        <taxon>Mediterraneibacter</taxon>
    </lineage>
</organism>
<dbReference type="GO" id="GO:0005524">
    <property type="term" value="F:ATP binding"/>
    <property type="evidence" value="ECO:0007669"/>
    <property type="project" value="UniProtKB-UniRule"/>
</dbReference>
<proteinExistence type="inferred from homology"/>
<feature type="binding site" evidence="9">
    <location>
        <position position="451"/>
    </location>
    <ligand>
        <name>Mg(2+)</name>
        <dbReference type="ChEBI" id="CHEBI:18420"/>
        <label>1</label>
    </ligand>
</feature>
<evidence type="ECO:0000256" key="9">
    <source>
        <dbReference type="HAMAP-Rule" id="MF_00252"/>
    </source>
</evidence>
<evidence type="ECO:0000313" key="15">
    <source>
        <dbReference type="EMBL" id="RHJ62663.1"/>
    </source>
</evidence>
<dbReference type="PANTHER" id="PTHR42918">
    <property type="entry name" value="LYSYL-TRNA SYNTHETASE"/>
    <property type="match status" value="1"/>
</dbReference>
<evidence type="ECO:0000259" key="14">
    <source>
        <dbReference type="PROSITE" id="PS50886"/>
    </source>
</evidence>
<dbReference type="GO" id="GO:0016740">
    <property type="term" value="F:transferase activity"/>
    <property type="evidence" value="ECO:0007669"/>
    <property type="project" value="UniProtKB-ARBA"/>
</dbReference>
<dbReference type="PROSITE" id="PS50862">
    <property type="entry name" value="AA_TRNA_LIGASE_II"/>
    <property type="match status" value="1"/>
</dbReference>
<evidence type="ECO:0000256" key="8">
    <source>
        <dbReference type="ARBA" id="ARBA00048573"/>
    </source>
</evidence>
<dbReference type="PANTHER" id="PTHR42918:SF15">
    <property type="entry name" value="LYSINE--TRNA LIGASE, CHLOROPLASTIC_MITOCHONDRIAL"/>
    <property type="match status" value="1"/>
</dbReference>
<dbReference type="GO" id="GO:0000287">
    <property type="term" value="F:magnesium ion binding"/>
    <property type="evidence" value="ECO:0007669"/>
    <property type="project" value="UniProtKB-UniRule"/>
</dbReference>
<keyword evidence="9" id="KW-0963">Cytoplasm</keyword>
<comment type="caution">
    <text evidence="15">The sequence shown here is derived from an EMBL/GenBank/DDBJ whole genome shotgun (WGS) entry which is preliminary data.</text>
</comment>
<keyword evidence="4 9" id="KW-0547">Nucleotide-binding</keyword>
<keyword evidence="5 9" id="KW-0067">ATP-binding</keyword>
<dbReference type="AlphaFoldDB" id="A0A415D7W9"/>
<accession>A0A415D7W9</accession>
<keyword evidence="7 9" id="KW-0030">Aminoacyl-tRNA synthetase</keyword>
<evidence type="ECO:0000256" key="4">
    <source>
        <dbReference type="ARBA" id="ARBA00022741"/>
    </source>
</evidence>
<comment type="similarity">
    <text evidence="9">Belongs to the class-II aminoacyl-tRNA synthetase family.</text>
</comment>
<dbReference type="CDD" id="cd04322">
    <property type="entry name" value="LysRS_N"/>
    <property type="match status" value="1"/>
</dbReference>
<keyword evidence="9" id="KW-0648">Protein biosynthesis</keyword>
<feature type="binding site" evidence="9">
    <location>
        <position position="444"/>
    </location>
    <ligand>
        <name>Mg(2+)</name>
        <dbReference type="ChEBI" id="CHEBI:18420"/>
        <label>1</label>
    </ligand>
</feature>
<dbReference type="Pfam" id="PF01588">
    <property type="entry name" value="tRNA_bind"/>
    <property type="match status" value="1"/>
</dbReference>
<dbReference type="InterPro" id="IPR002313">
    <property type="entry name" value="Lys-tRNA-ligase_II"/>
</dbReference>
<dbReference type="GO" id="GO:0000049">
    <property type="term" value="F:tRNA binding"/>
    <property type="evidence" value="ECO:0007669"/>
    <property type="project" value="UniProtKB-UniRule"/>
</dbReference>
<dbReference type="PROSITE" id="PS50886">
    <property type="entry name" value="TRBD"/>
    <property type="match status" value="1"/>
</dbReference>
<dbReference type="GO" id="GO:0004824">
    <property type="term" value="F:lysine-tRNA ligase activity"/>
    <property type="evidence" value="ECO:0007669"/>
    <property type="project" value="UniProtKB-UniRule"/>
</dbReference>
<name>A0A415D7W9_9FIRM</name>
<dbReference type="NCBIfam" id="TIGR00499">
    <property type="entry name" value="lysS_bact"/>
    <property type="match status" value="1"/>
</dbReference>
<dbReference type="SUPFAM" id="SSF55681">
    <property type="entry name" value="Class II aaRS and biotin synthetases"/>
    <property type="match status" value="1"/>
</dbReference>
<keyword evidence="3 9" id="KW-0479">Metal-binding</keyword>
<dbReference type="Gene3D" id="3.30.930.10">
    <property type="entry name" value="Bira Bifunctional Protein, Domain 2"/>
    <property type="match status" value="1"/>
</dbReference>
<protein>
    <recommendedName>
        <fullName evidence="9">Lysine--tRNA ligase</fullName>
        <ecNumber evidence="9">6.1.1.6</ecNumber>
    </recommendedName>
    <alternativeName>
        <fullName evidence="9">Lysyl-tRNA synthetase</fullName>
        <shortName evidence="9">LysRS</shortName>
    </alternativeName>
</protein>
<comment type="subcellular location">
    <subcellularLocation>
        <location evidence="9">Cytoplasm</location>
    </subcellularLocation>
</comment>
<dbReference type="GO" id="GO:0005829">
    <property type="term" value="C:cytosol"/>
    <property type="evidence" value="ECO:0007669"/>
    <property type="project" value="TreeGrafter"/>
</dbReference>
<dbReference type="InterPro" id="IPR006195">
    <property type="entry name" value="aa-tRNA-synth_II"/>
</dbReference>
<dbReference type="Proteomes" id="UP000285832">
    <property type="component" value="Unassembled WGS sequence"/>
</dbReference>
<dbReference type="GO" id="GO:0140096">
    <property type="term" value="F:catalytic activity, acting on a protein"/>
    <property type="evidence" value="ECO:0007669"/>
    <property type="project" value="UniProtKB-ARBA"/>
</dbReference>
<dbReference type="SUPFAM" id="SSF50249">
    <property type="entry name" value="Nucleic acid-binding proteins"/>
    <property type="match status" value="2"/>
</dbReference>
<evidence type="ECO:0000256" key="3">
    <source>
        <dbReference type="ARBA" id="ARBA00022723"/>
    </source>
</evidence>
<dbReference type="EC" id="6.1.1.6" evidence="9"/>
<dbReference type="InterPro" id="IPR002547">
    <property type="entry name" value="tRNA-bd_dom"/>
</dbReference>
<reference evidence="15 16" key="1">
    <citation type="submission" date="2018-08" db="EMBL/GenBank/DDBJ databases">
        <title>A genome reference for cultivated species of the human gut microbiota.</title>
        <authorList>
            <person name="Zou Y."/>
            <person name="Xue W."/>
            <person name="Luo G."/>
        </authorList>
    </citation>
    <scope>NUCLEOTIDE SEQUENCE [LARGE SCALE GENOMIC DNA]</scope>
    <source>
        <strain evidence="15 16">AM09-9</strain>
    </source>
</reference>
<feature type="binding site" evidence="9">
    <location>
        <position position="451"/>
    </location>
    <ligand>
        <name>Mg(2+)</name>
        <dbReference type="ChEBI" id="CHEBI:18420"/>
        <label>2</label>
    </ligand>
</feature>
<evidence type="ECO:0000256" key="5">
    <source>
        <dbReference type="ARBA" id="ARBA00022840"/>
    </source>
</evidence>
<dbReference type="EMBL" id="QRMI01000008">
    <property type="protein sequence ID" value="RHJ62663.1"/>
    <property type="molecule type" value="Genomic_DNA"/>
</dbReference>
<comment type="cofactor">
    <cofactor evidence="9 11">
        <name>Mg(2+)</name>
        <dbReference type="ChEBI" id="CHEBI:18420"/>
    </cofactor>
    <text evidence="9 11">Binds 3 Mg(2+) ions per subunit.</text>
</comment>
<dbReference type="InterPro" id="IPR045864">
    <property type="entry name" value="aa-tRNA-synth_II/BPL/LPL"/>
</dbReference>
<dbReference type="InterPro" id="IPR044136">
    <property type="entry name" value="Lys-tRNA-ligase_II_N"/>
</dbReference>
<evidence type="ECO:0000256" key="2">
    <source>
        <dbReference type="ARBA" id="ARBA00022598"/>
    </source>
</evidence>
<dbReference type="NCBIfam" id="NF001756">
    <property type="entry name" value="PRK00484.1"/>
    <property type="match status" value="1"/>
</dbReference>
<keyword evidence="9 11" id="KW-0460">Magnesium</keyword>
<comment type="subunit">
    <text evidence="9">Homodimer.</text>
</comment>
<dbReference type="CDD" id="cd00775">
    <property type="entry name" value="LysRS_core"/>
    <property type="match status" value="1"/>
</dbReference>
<dbReference type="Pfam" id="PF00152">
    <property type="entry name" value="tRNA-synt_2"/>
    <property type="match status" value="1"/>
</dbReference>
<gene>
    <name evidence="9 15" type="primary">lysS</name>
    <name evidence="15" type="ORF">DW116_04405</name>
</gene>
<dbReference type="InterPro" id="IPR004364">
    <property type="entry name" value="Aa-tRNA-synt_II"/>
</dbReference>
<dbReference type="GO" id="GO:0006430">
    <property type="term" value="P:lysyl-tRNA aminoacylation"/>
    <property type="evidence" value="ECO:0007669"/>
    <property type="project" value="UniProtKB-UniRule"/>
</dbReference>
<dbReference type="InterPro" id="IPR012340">
    <property type="entry name" value="NA-bd_OB-fold"/>
</dbReference>
<dbReference type="InterPro" id="IPR004365">
    <property type="entry name" value="NA-bd_OB_tRNA"/>
</dbReference>
<dbReference type="InterPro" id="IPR018149">
    <property type="entry name" value="Lys-tRNA-synth_II_C"/>
</dbReference>